<dbReference type="InterPro" id="IPR007809">
    <property type="entry name" value="FlgN-like"/>
</dbReference>
<accession>A0A1E5G3Y4</accession>
<reference evidence="4 5" key="1">
    <citation type="submission" date="2016-09" db="EMBL/GenBank/DDBJ databases">
        <title>Draft genome sequence for the type strain of Desulfuribacillus alkaliarsenatis AHT28, an obligately anaerobic, sulfidogenic bacterium isolated from Russian soda lake sediments.</title>
        <authorList>
            <person name="Abin C.A."/>
            <person name="Hollibaugh J.T."/>
        </authorList>
    </citation>
    <scope>NUCLEOTIDE SEQUENCE [LARGE SCALE GENOMIC DNA]</scope>
    <source>
        <strain evidence="4 5">AHT28</strain>
    </source>
</reference>
<evidence type="ECO:0000256" key="3">
    <source>
        <dbReference type="SAM" id="MobiDB-lite"/>
    </source>
</evidence>
<dbReference type="Gene3D" id="1.20.58.300">
    <property type="entry name" value="FlgN-like"/>
    <property type="match status" value="1"/>
</dbReference>
<comment type="caution">
    <text evidence="4">The sequence shown here is derived from an EMBL/GenBank/DDBJ whole genome shotgun (WGS) entry which is preliminary data.</text>
</comment>
<name>A0A1E5G3Y4_9FIRM</name>
<keyword evidence="5" id="KW-1185">Reference proteome</keyword>
<proteinExistence type="predicted"/>
<dbReference type="GO" id="GO:0044780">
    <property type="term" value="P:bacterial-type flagellum assembly"/>
    <property type="evidence" value="ECO:0007669"/>
    <property type="project" value="InterPro"/>
</dbReference>
<dbReference type="EMBL" id="MIJE01000005">
    <property type="protein sequence ID" value="OEF97705.1"/>
    <property type="molecule type" value="Genomic_DNA"/>
</dbReference>
<feature type="region of interest" description="Disordered" evidence="3">
    <location>
        <begin position="141"/>
        <end position="165"/>
    </location>
</feature>
<evidence type="ECO:0008006" key="6">
    <source>
        <dbReference type="Google" id="ProtNLM"/>
    </source>
</evidence>
<organism evidence="4 5">
    <name type="scientific">Desulfuribacillus alkaliarsenatis</name>
    <dbReference type="NCBI Taxonomy" id="766136"/>
    <lineage>
        <taxon>Bacteria</taxon>
        <taxon>Bacillati</taxon>
        <taxon>Bacillota</taxon>
        <taxon>Desulfuribacillia</taxon>
        <taxon>Desulfuribacillales</taxon>
        <taxon>Desulfuribacillaceae</taxon>
        <taxon>Desulfuribacillus</taxon>
    </lineage>
</organism>
<feature type="coiled-coil region" evidence="2">
    <location>
        <begin position="90"/>
        <end position="124"/>
    </location>
</feature>
<gene>
    <name evidence="4" type="ORF">BHF68_13990</name>
</gene>
<evidence type="ECO:0000313" key="4">
    <source>
        <dbReference type="EMBL" id="OEF97705.1"/>
    </source>
</evidence>
<dbReference type="STRING" id="766136.BHF68_13990"/>
<dbReference type="AlphaFoldDB" id="A0A1E5G3Y4"/>
<keyword evidence="1" id="KW-1005">Bacterial flagellum biogenesis</keyword>
<dbReference type="SUPFAM" id="SSF140566">
    <property type="entry name" value="FlgN-like"/>
    <property type="match status" value="1"/>
</dbReference>
<keyword evidence="2" id="KW-0175">Coiled coil</keyword>
<dbReference type="InterPro" id="IPR036679">
    <property type="entry name" value="FlgN-like_sf"/>
</dbReference>
<dbReference type="Pfam" id="PF05130">
    <property type="entry name" value="FlgN"/>
    <property type="match status" value="1"/>
</dbReference>
<sequence>MKFIEKFCEILSEQLTLHEKLLTLSQDKKTILIEGSLPKLEKIIKEEHNLIQESRHLEKDRNAMIQQLAESLKIAPDNVTISFLIEVVQEDIAKQRLSSLKEKLEEVLKELSQVNQLNAKLLKQSLEYIQTTMESITDDPEQEMVYGNPSKSNAKKGRSVFDTRT</sequence>
<evidence type="ECO:0000256" key="1">
    <source>
        <dbReference type="ARBA" id="ARBA00022795"/>
    </source>
</evidence>
<evidence type="ECO:0000256" key="2">
    <source>
        <dbReference type="SAM" id="Coils"/>
    </source>
</evidence>
<protein>
    <recommendedName>
        <fullName evidence="6">Flagellar biosynthesis protein FlgN</fullName>
    </recommendedName>
</protein>
<dbReference type="Proteomes" id="UP000094296">
    <property type="component" value="Unassembled WGS sequence"/>
</dbReference>
<dbReference type="RefSeq" id="WP_069642575.1">
    <property type="nucleotide sequence ID" value="NZ_MIJE01000005.1"/>
</dbReference>
<evidence type="ECO:0000313" key="5">
    <source>
        <dbReference type="Proteomes" id="UP000094296"/>
    </source>
</evidence>